<dbReference type="PROSITE" id="PS51819">
    <property type="entry name" value="VOC"/>
    <property type="match status" value="1"/>
</dbReference>
<dbReference type="EMBL" id="JBHSWG010000001">
    <property type="protein sequence ID" value="MFC6759708.1"/>
    <property type="molecule type" value="Genomic_DNA"/>
</dbReference>
<gene>
    <name evidence="2" type="ORF">ACFQFQ_09740</name>
</gene>
<comment type="caution">
    <text evidence="2">The sequence shown here is derived from an EMBL/GenBank/DDBJ whole genome shotgun (WGS) entry which is preliminary data.</text>
</comment>
<name>A0ABW2B2F0_9RHOB</name>
<organism evidence="2 3">
    <name type="scientific">Sulfitobacter porphyrae</name>
    <dbReference type="NCBI Taxonomy" id="1246864"/>
    <lineage>
        <taxon>Bacteria</taxon>
        <taxon>Pseudomonadati</taxon>
        <taxon>Pseudomonadota</taxon>
        <taxon>Alphaproteobacteria</taxon>
        <taxon>Rhodobacterales</taxon>
        <taxon>Roseobacteraceae</taxon>
        <taxon>Sulfitobacter</taxon>
    </lineage>
</organism>
<accession>A0ABW2B2F0</accession>
<keyword evidence="3" id="KW-1185">Reference proteome</keyword>
<reference evidence="3" key="1">
    <citation type="journal article" date="2019" name="Int. J. Syst. Evol. Microbiol.">
        <title>The Global Catalogue of Microorganisms (GCM) 10K type strain sequencing project: providing services to taxonomists for standard genome sequencing and annotation.</title>
        <authorList>
            <consortium name="The Broad Institute Genomics Platform"/>
            <consortium name="The Broad Institute Genome Sequencing Center for Infectious Disease"/>
            <person name="Wu L."/>
            <person name="Ma J."/>
        </authorList>
    </citation>
    <scope>NUCLEOTIDE SEQUENCE [LARGE SCALE GENOMIC DNA]</scope>
    <source>
        <strain evidence="3">CCUG 66188</strain>
    </source>
</reference>
<evidence type="ECO:0000313" key="3">
    <source>
        <dbReference type="Proteomes" id="UP001596353"/>
    </source>
</evidence>
<dbReference type="InterPro" id="IPR029068">
    <property type="entry name" value="Glyas_Bleomycin-R_OHBP_Dase"/>
</dbReference>
<dbReference type="Gene3D" id="3.30.720.120">
    <property type="match status" value="1"/>
</dbReference>
<dbReference type="Proteomes" id="UP001596353">
    <property type="component" value="Unassembled WGS sequence"/>
</dbReference>
<dbReference type="InterPro" id="IPR004360">
    <property type="entry name" value="Glyas_Fos-R_dOase_dom"/>
</dbReference>
<dbReference type="PANTHER" id="PTHR34109:SF1">
    <property type="entry name" value="VOC DOMAIN-CONTAINING PROTEIN"/>
    <property type="match status" value="1"/>
</dbReference>
<dbReference type="PANTHER" id="PTHR34109">
    <property type="entry name" value="BNAUNNG04460D PROTEIN-RELATED"/>
    <property type="match status" value="1"/>
</dbReference>
<sequence length="124" mass="13256">MSYKPDGYNSASPYLMVRDANATLGFLEAAFGATRLRVIPGEGDKGIMHAEALVDDTVIMMGEMPESTEAHVHVYVAEAEAAFARALAAGGTEVQPLTDKGDGDLRGGVRDANGVTWWISRQLE</sequence>
<evidence type="ECO:0000259" key="1">
    <source>
        <dbReference type="PROSITE" id="PS51819"/>
    </source>
</evidence>
<dbReference type="InterPro" id="IPR037523">
    <property type="entry name" value="VOC_core"/>
</dbReference>
<dbReference type="SUPFAM" id="SSF54593">
    <property type="entry name" value="Glyoxalase/Bleomycin resistance protein/Dihydroxybiphenyl dioxygenase"/>
    <property type="match status" value="1"/>
</dbReference>
<dbReference type="Pfam" id="PF00903">
    <property type="entry name" value="Glyoxalase"/>
    <property type="match status" value="1"/>
</dbReference>
<feature type="domain" description="VOC" evidence="1">
    <location>
        <begin position="7"/>
        <end position="122"/>
    </location>
</feature>
<dbReference type="Gene3D" id="3.30.720.110">
    <property type="match status" value="1"/>
</dbReference>
<protein>
    <submittedName>
        <fullName evidence="2">VOC family protein</fullName>
    </submittedName>
</protein>
<evidence type="ECO:0000313" key="2">
    <source>
        <dbReference type="EMBL" id="MFC6759708.1"/>
    </source>
</evidence>
<proteinExistence type="predicted"/>